<dbReference type="Pfam" id="PF00296">
    <property type="entry name" value="Bac_luciferase"/>
    <property type="match status" value="1"/>
</dbReference>
<comment type="caution">
    <text evidence="6">The sequence shown here is derived from an EMBL/GenBank/DDBJ whole genome shotgun (WGS) entry which is preliminary data.</text>
</comment>
<dbReference type="GO" id="GO:0046306">
    <property type="term" value="P:alkanesulfonate catabolic process"/>
    <property type="evidence" value="ECO:0007669"/>
    <property type="project" value="TreeGrafter"/>
</dbReference>
<gene>
    <name evidence="6" type="ORF">KDA_61000</name>
</gene>
<dbReference type="OrthoDB" id="151009at2"/>
<evidence type="ECO:0000256" key="4">
    <source>
        <dbReference type="ARBA" id="ARBA00023033"/>
    </source>
</evidence>
<reference evidence="7" key="1">
    <citation type="submission" date="2018-12" db="EMBL/GenBank/DDBJ databases">
        <title>Tengunoibacter tsumagoiensis gen. nov., sp. nov., Dictyobacter kobayashii sp. nov., D. alpinus sp. nov., and D. joshuensis sp. nov. and description of Dictyobacteraceae fam. nov. within the order Ktedonobacterales isolated from Tengu-no-mugimeshi.</title>
        <authorList>
            <person name="Wang C.M."/>
            <person name="Zheng Y."/>
            <person name="Sakai Y."/>
            <person name="Toyoda A."/>
            <person name="Minakuchi Y."/>
            <person name="Abe K."/>
            <person name="Yokota A."/>
            <person name="Yabe S."/>
        </authorList>
    </citation>
    <scope>NUCLEOTIDE SEQUENCE [LARGE SCALE GENOMIC DNA]</scope>
    <source>
        <strain evidence="7">Uno16</strain>
    </source>
</reference>
<dbReference type="Proteomes" id="UP000287171">
    <property type="component" value="Unassembled WGS sequence"/>
</dbReference>
<sequence length="284" mass="31868">MQYGLYMPNLSVAADPRLLIELAQEAEVAGWDGFFLWDHISLGLYEMAVVDPWIVMAGIASHTKHIRFGPLVTPLPRRRPWMVAREALALDHLSNGRFILGVGVGNEPFSLDNFGEETDIKRRAAMTDEALDILVGLWSGKPFNYTGSYYQVKDTVFLPAPVHPGGIPIWVAATWPHKAPMRRAARWDGVVPSAGNVDKHINVATYREFVTYIREQQATAKPFDFLYYGTTTGDDPGRDADTILPLADAGMTWWLEDMRCGADLEQWNSIDASRNRIRKGPPRL</sequence>
<keyword evidence="2" id="KW-0288">FMN</keyword>
<evidence type="ECO:0000313" key="7">
    <source>
        <dbReference type="Proteomes" id="UP000287171"/>
    </source>
</evidence>
<keyword evidence="4" id="KW-0503">Monooxygenase</keyword>
<dbReference type="RefSeq" id="WP_126630682.1">
    <property type="nucleotide sequence ID" value="NZ_BIFT01000002.1"/>
</dbReference>
<feature type="domain" description="Luciferase-like" evidence="5">
    <location>
        <begin position="14"/>
        <end position="208"/>
    </location>
</feature>
<evidence type="ECO:0000256" key="2">
    <source>
        <dbReference type="ARBA" id="ARBA00022643"/>
    </source>
</evidence>
<protein>
    <recommendedName>
        <fullName evidence="5">Luciferase-like domain-containing protein</fullName>
    </recommendedName>
</protein>
<name>A0A402BGZ5_9CHLR</name>
<evidence type="ECO:0000256" key="3">
    <source>
        <dbReference type="ARBA" id="ARBA00023002"/>
    </source>
</evidence>
<dbReference type="AlphaFoldDB" id="A0A402BGZ5"/>
<dbReference type="SUPFAM" id="SSF51679">
    <property type="entry name" value="Bacterial luciferase-like"/>
    <property type="match status" value="1"/>
</dbReference>
<dbReference type="InterPro" id="IPR050172">
    <property type="entry name" value="SsuD_RutA_monooxygenase"/>
</dbReference>
<accession>A0A402BGZ5</accession>
<dbReference type="EMBL" id="BIFT01000002">
    <property type="protein sequence ID" value="GCE30616.1"/>
    <property type="molecule type" value="Genomic_DNA"/>
</dbReference>
<dbReference type="InterPro" id="IPR011251">
    <property type="entry name" value="Luciferase-like_dom"/>
</dbReference>
<dbReference type="Gene3D" id="3.20.20.30">
    <property type="entry name" value="Luciferase-like domain"/>
    <property type="match status" value="1"/>
</dbReference>
<dbReference type="PANTHER" id="PTHR42847:SF4">
    <property type="entry name" value="ALKANESULFONATE MONOOXYGENASE-RELATED"/>
    <property type="match status" value="1"/>
</dbReference>
<keyword evidence="3" id="KW-0560">Oxidoreductase</keyword>
<evidence type="ECO:0000313" key="6">
    <source>
        <dbReference type="EMBL" id="GCE30616.1"/>
    </source>
</evidence>
<evidence type="ECO:0000259" key="5">
    <source>
        <dbReference type="Pfam" id="PF00296"/>
    </source>
</evidence>
<proteinExistence type="predicted"/>
<dbReference type="InterPro" id="IPR036661">
    <property type="entry name" value="Luciferase-like_sf"/>
</dbReference>
<evidence type="ECO:0000256" key="1">
    <source>
        <dbReference type="ARBA" id="ARBA00022630"/>
    </source>
</evidence>
<keyword evidence="7" id="KW-1185">Reference proteome</keyword>
<keyword evidence="1" id="KW-0285">Flavoprotein</keyword>
<organism evidence="6 7">
    <name type="scientific">Dictyobacter alpinus</name>
    <dbReference type="NCBI Taxonomy" id="2014873"/>
    <lineage>
        <taxon>Bacteria</taxon>
        <taxon>Bacillati</taxon>
        <taxon>Chloroflexota</taxon>
        <taxon>Ktedonobacteria</taxon>
        <taxon>Ktedonobacterales</taxon>
        <taxon>Dictyobacteraceae</taxon>
        <taxon>Dictyobacter</taxon>
    </lineage>
</organism>
<dbReference type="GO" id="GO:0008726">
    <property type="term" value="F:alkanesulfonate monooxygenase activity"/>
    <property type="evidence" value="ECO:0007669"/>
    <property type="project" value="TreeGrafter"/>
</dbReference>
<dbReference type="PANTHER" id="PTHR42847">
    <property type="entry name" value="ALKANESULFONATE MONOOXYGENASE"/>
    <property type="match status" value="1"/>
</dbReference>